<proteinExistence type="predicted"/>
<feature type="transmembrane region" description="Helical" evidence="1">
    <location>
        <begin position="7"/>
        <end position="27"/>
    </location>
</feature>
<keyword evidence="1" id="KW-1133">Transmembrane helix</keyword>
<sequence length="33" mass="3483">MIGLQSIVNLGGVMGIFPLTGTCLPFIGFPEFI</sequence>
<evidence type="ECO:0000256" key="1">
    <source>
        <dbReference type="SAM" id="Phobius"/>
    </source>
</evidence>
<accession>A0A9W3NX74</accession>
<keyword evidence="1" id="KW-0472">Membrane</keyword>
<evidence type="ECO:0000313" key="2">
    <source>
        <dbReference type="EMBL" id="AFQ15670.1"/>
    </source>
</evidence>
<evidence type="ECO:0000313" key="3">
    <source>
        <dbReference type="Proteomes" id="UP000005259"/>
    </source>
</evidence>
<organism evidence="2 3">
    <name type="scientific">Bacillus thuringiensis HD-771</name>
    <dbReference type="NCBI Taxonomy" id="1218175"/>
    <lineage>
        <taxon>Bacteria</taxon>
        <taxon>Bacillati</taxon>
        <taxon>Bacillota</taxon>
        <taxon>Bacilli</taxon>
        <taxon>Bacillales</taxon>
        <taxon>Bacillaceae</taxon>
        <taxon>Bacillus</taxon>
        <taxon>Bacillus cereus group</taxon>
    </lineage>
</organism>
<dbReference type="AlphaFoldDB" id="A0A9W3NX74"/>
<name>A0A9W3NX74_BACTU</name>
<dbReference type="KEGG" id="bti:BTG_11050"/>
<gene>
    <name evidence="2" type="ORF">BTG_11050</name>
</gene>
<dbReference type="EMBL" id="CP003752">
    <property type="protein sequence ID" value="AFQ15670.1"/>
    <property type="molecule type" value="Genomic_DNA"/>
</dbReference>
<dbReference type="Proteomes" id="UP000005259">
    <property type="component" value="Chromosome"/>
</dbReference>
<protein>
    <submittedName>
        <fullName evidence="2">Uncharacterized protein</fullName>
    </submittedName>
</protein>
<reference evidence="2 3" key="1">
    <citation type="submission" date="2012-08" db="EMBL/GenBank/DDBJ databases">
        <authorList>
            <person name="Doggett N."/>
            <person name="Teshima H."/>
            <person name="Bruce D."/>
            <person name="Detter J.C."/>
            <person name="Johnson S.L."/>
            <person name="Han C."/>
        </authorList>
    </citation>
    <scope>NUCLEOTIDE SEQUENCE [LARGE SCALE GENOMIC DNA]</scope>
    <source>
        <strain evidence="2 3">HD-771</strain>
    </source>
</reference>
<keyword evidence="1" id="KW-0812">Transmembrane</keyword>